<dbReference type="RefSeq" id="WP_142492248.1">
    <property type="nucleotide sequence ID" value="NZ_FXTO01000003.1"/>
</dbReference>
<keyword evidence="12" id="KW-1185">Reference proteome</keyword>
<evidence type="ECO:0000256" key="4">
    <source>
        <dbReference type="ARBA" id="ARBA00022519"/>
    </source>
</evidence>
<feature type="transmembrane region" description="Helical" evidence="9">
    <location>
        <begin position="70"/>
        <end position="91"/>
    </location>
</feature>
<dbReference type="PANTHER" id="PTHR35011">
    <property type="entry name" value="2,3-DIKETO-L-GULONATE TRAP TRANSPORTER SMALL PERMEASE PROTEIN YIAM"/>
    <property type="match status" value="1"/>
</dbReference>
<keyword evidence="4 9" id="KW-0997">Cell inner membrane</keyword>
<keyword evidence="5 9" id="KW-0812">Transmembrane</keyword>
<dbReference type="InterPro" id="IPR007387">
    <property type="entry name" value="TRAP_DctQ"/>
</dbReference>
<feature type="transmembrane region" description="Helical" evidence="9">
    <location>
        <begin position="111"/>
        <end position="132"/>
    </location>
</feature>
<organism evidence="11 12">
    <name type="scientific">Thalassovita litoralis</name>
    <dbReference type="NCBI Taxonomy" id="1010611"/>
    <lineage>
        <taxon>Bacteria</taxon>
        <taxon>Pseudomonadati</taxon>
        <taxon>Pseudomonadota</taxon>
        <taxon>Alphaproteobacteria</taxon>
        <taxon>Rhodobacterales</taxon>
        <taxon>Roseobacteraceae</taxon>
        <taxon>Thalassovita</taxon>
    </lineage>
</organism>
<keyword evidence="3" id="KW-1003">Cell membrane</keyword>
<name>A0A521BNV1_9RHOB</name>
<dbReference type="GO" id="GO:0005886">
    <property type="term" value="C:plasma membrane"/>
    <property type="evidence" value="ECO:0007669"/>
    <property type="project" value="UniProtKB-SubCell"/>
</dbReference>
<comment type="function">
    <text evidence="9">Part of the tripartite ATP-independent periplasmic (TRAP) transport system.</text>
</comment>
<comment type="subcellular location">
    <subcellularLocation>
        <location evidence="1 9">Cell inner membrane</location>
        <topology evidence="1 9">Multi-pass membrane protein</topology>
    </subcellularLocation>
</comment>
<accession>A0A521BNV1</accession>
<evidence type="ECO:0000256" key="6">
    <source>
        <dbReference type="ARBA" id="ARBA00022989"/>
    </source>
</evidence>
<keyword evidence="2 9" id="KW-0813">Transport</keyword>
<comment type="caution">
    <text evidence="9">Lacks conserved residue(s) required for the propagation of feature annotation.</text>
</comment>
<feature type="transmembrane region" description="Helical" evidence="9">
    <location>
        <begin position="23"/>
        <end position="41"/>
    </location>
</feature>
<dbReference type="AlphaFoldDB" id="A0A521BNV1"/>
<comment type="subunit">
    <text evidence="9">The complex comprises the extracytoplasmic solute receptor protein and the two transmembrane proteins.</text>
</comment>
<sequence>MTGSTSPTGITRVLDIWHLMERWIAVIAFSLIGLLIFADVAGREVIGPVGRALGFQMGASGVYGAGKMALFLLVIAAFAGLGVSVATGAQIVPRVAFKWIPESWAPAVDRLGNLVSASVFFATAYYGTVFVISSRSIGTVMPGLDWPVWIIQTAIPIGFASSGLRYLAYAIWPDSAPIREEMPE</sequence>
<reference evidence="11 12" key="1">
    <citation type="submission" date="2017-05" db="EMBL/GenBank/DDBJ databases">
        <authorList>
            <person name="Varghese N."/>
            <person name="Submissions S."/>
        </authorList>
    </citation>
    <scope>NUCLEOTIDE SEQUENCE [LARGE SCALE GENOMIC DNA]</scope>
    <source>
        <strain evidence="11 12">DSM 29506</strain>
    </source>
</reference>
<evidence type="ECO:0000259" key="10">
    <source>
        <dbReference type="Pfam" id="PF04290"/>
    </source>
</evidence>
<dbReference type="Proteomes" id="UP000316030">
    <property type="component" value="Unassembled WGS sequence"/>
</dbReference>
<evidence type="ECO:0000313" key="12">
    <source>
        <dbReference type="Proteomes" id="UP000316030"/>
    </source>
</evidence>
<comment type="similarity">
    <text evidence="8 9">Belongs to the TRAP transporter small permease family.</text>
</comment>
<evidence type="ECO:0000256" key="8">
    <source>
        <dbReference type="ARBA" id="ARBA00038436"/>
    </source>
</evidence>
<keyword evidence="6 9" id="KW-1133">Transmembrane helix</keyword>
<evidence type="ECO:0000256" key="9">
    <source>
        <dbReference type="RuleBase" id="RU369079"/>
    </source>
</evidence>
<evidence type="ECO:0000256" key="3">
    <source>
        <dbReference type="ARBA" id="ARBA00022475"/>
    </source>
</evidence>
<evidence type="ECO:0000256" key="5">
    <source>
        <dbReference type="ARBA" id="ARBA00022692"/>
    </source>
</evidence>
<gene>
    <name evidence="11" type="ORF">SAMN06265173_103217</name>
</gene>
<dbReference type="OrthoDB" id="7875814at2"/>
<dbReference type="EMBL" id="FXTO01000003">
    <property type="protein sequence ID" value="SMO48814.1"/>
    <property type="molecule type" value="Genomic_DNA"/>
</dbReference>
<evidence type="ECO:0000256" key="1">
    <source>
        <dbReference type="ARBA" id="ARBA00004429"/>
    </source>
</evidence>
<proteinExistence type="inferred from homology"/>
<evidence type="ECO:0000256" key="7">
    <source>
        <dbReference type="ARBA" id="ARBA00023136"/>
    </source>
</evidence>
<dbReference type="Pfam" id="PF04290">
    <property type="entry name" value="DctQ"/>
    <property type="match status" value="1"/>
</dbReference>
<dbReference type="GO" id="GO:0022857">
    <property type="term" value="F:transmembrane transporter activity"/>
    <property type="evidence" value="ECO:0007669"/>
    <property type="project" value="UniProtKB-UniRule"/>
</dbReference>
<dbReference type="InterPro" id="IPR055348">
    <property type="entry name" value="DctQ"/>
</dbReference>
<evidence type="ECO:0000313" key="11">
    <source>
        <dbReference type="EMBL" id="SMO48814.1"/>
    </source>
</evidence>
<feature type="domain" description="Tripartite ATP-independent periplasmic transporters DctQ component" evidence="10">
    <location>
        <begin position="34"/>
        <end position="168"/>
    </location>
</feature>
<protein>
    <recommendedName>
        <fullName evidence="9">TRAP transporter small permease protein</fullName>
    </recommendedName>
</protein>
<evidence type="ECO:0000256" key="2">
    <source>
        <dbReference type="ARBA" id="ARBA00022448"/>
    </source>
</evidence>
<keyword evidence="7 9" id="KW-0472">Membrane</keyword>